<reference evidence="1" key="3">
    <citation type="submission" date="2025-08" db="UniProtKB">
        <authorList>
            <consortium name="Ensembl"/>
        </authorList>
    </citation>
    <scope>IDENTIFICATION</scope>
</reference>
<reference evidence="1" key="4">
    <citation type="submission" date="2025-09" db="UniProtKB">
        <authorList>
            <consortium name="Ensembl"/>
        </authorList>
    </citation>
    <scope>IDENTIFICATION</scope>
</reference>
<sequence>MTKGKHQLLNLMSHHHAYCFAYQLDLFAYDSLEHGFCSCVPCKLV</sequence>
<dbReference type="HOGENOM" id="CLU_3207327_0_0_1"/>
<proteinExistence type="predicted"/>
<keyword evidence="2" id="KW-1185">Reference proteome</keyword>
<dbReference type="InParanoid" id="H2XYA9"/>
<name>H2XYA9_CIOIN</name>
<protein>
    <submittedName>
        <fullName evidence="1">Uncharacterized protein</fullName>
    </submittedName>
</protein>
<reference evidence="1" key="2">
    <citation type="journal article" date="2008" name="Genome Biol.">
        <title>Improved genome assembly and evidence-based global gene model set for the chordate Ciona intestinalis: new insight into intron and operon populations.</title>
        <authorList>
            <person name="Satou Y."/>
            <person name="Mineta K."/>
            <person name="Ogasawara M."/>
            <person name="Sasakura Y."/>
            <person name="Shoguchi E."/>
            <person name="Ueno K."/>
            <person name="Yamada L."/>
            <person name="Matsumoto J."/>
            <person name="Wasserscheid J."/>
            <person name="Dewar K."/>
            <person name="Wiley G.B."/>
            <person name="Macmil S.L."/>
            <person name="Roe B.A."/>
            <person name="Zeller R.W."/>
            <person name="Hastings K.E."/>
            <person name="Lemaire P."/>
            <person name="Lindquist E."/>
            <person name="Endo T."/>
            <person name="Hotta K."/>
            <person name="Inaba K."/>
        </authorList>
    </citation>
    <scope>NUCLEOTIDE SEQUENCE [LARGE SCALE GENOMIC DNA]</scope>
    <source>
        <strain evidence="1">wild type</strain>
    </source>
</reference>
<accession>H2XYA9</accession>
<organism evidence="1 2">
    <name type="scientific">Ciona intestinalis</name>
    <name type="common">Transparent sea squirt</name>
    <name type="synonym">Ascidia intestinalis</name>
    <dbReference type="NCBI Taxonomy" id="7719"/>
    <lineage>
        <taxon>Eukaryota</taxon>
        <taxon>Metazoa</taxon>
        <taxon>Chordata</taxon>
        <taxon>Tunicata</taxon>
        <taxon>Ascidiacea</taxon>
        <taxon>Phlebobranchia</taxon>
        <taxon>Cionidae</taxon>
        <taxon>Ciona</taxon>
    </lineage>
</organism>
<dbReference type="AlphaFoldDB" id="H2XYA9"/>
<evidence type="ECO:0000313" key="1">
    <source>
        <dbReference type="Ensembl" id="ENSCINP00000034643.1"/>
    </source>
</evidence>
<dbReference type="Ensembl" id="ENSCINT00000036589.1">
    <property type="protein sequence ID" value="ENSCINP00000034643.1"/>
    <property type="gene ID" value="ENSCING00000019737.1"/>
</dbReference>
<dbReference type="Proteomes" id="UP000008144">
    <property type="component" value="Chromosome 2"/>
</dbReference>
<evidence type="ECO:0000313" key="2">
    <source>
        <dbReference type="Proteomes" id="UP000008144"/>
    </source>
</evidence>
<dbReference type="EMBL" id="EAAA01001423">
    <property type="status" value="NOT_ANNOTATED_CDS"/>
    <property type="molecule type" value="Genomic_DNA"/>
</dbReference>
<reference evidence="2" key="1">
    <citation type="journal article" date="2002" name="Science">
        <title>The draft genome of Ciona intestinalis: insights into chordate and vertebrate origins.</title>
        <authorList>
            <person name="Dehal P."/>
            <person name="Satou Y."/>
            <person name="Campbell R.K."/>
            <person name="Chapman J."/>
            <person name="Degnan B."/>
            <person name="De Tomaso A."/>
            <person name="Davidson B."/>
            <person name="Di Gregorio A."/>
            <person name="Gelpke M."/>
            <person name="Goodstein D.M."/>
            <person name="Harafuji N."/>
            <person name="Hastings K.E."/>
            <person name="Ho I."/>
            <person name="Hotta K."/>
            <person name="Huang W."/>
            <person name="Kawashima T."/>
            <person name="Lemaire P."/>
            <person name="Martinez D."/>
            <person name="Meinertzhagen I.A."/>
            <person name="Necula S."/>
            <person name="Nonaka M."/>
            <person name="Putnam N."/>
            <person name="Rash S."/>
            <person name="Saiga H."/>
            <person name="Satake M."/>
            <person name="Terry A."/>
            <person name="Yamada L."/>
            <person name="Wang H.G."/>
            <person name="Awazu S."/>
            <person name="Azumi K."/>
            <person name="Boore J."/>
            <person name="Branno M."/>
            <person name="Chin-Bow S."/>
            <person name="DeSantis R."/>
            <person name="Doyle S."/>
            <person name="Francino P."/>
            <person name="Keys D.N."/>
            <person name="Haga S."/>
            <person name="Hayashi H."/>
            <person name="Hino K."/>
            <person name="Imai K.S."/>
            <person name="Inaba K."/>
            <person name="Kano S."/>
            <person name="Kobayashi K."/>
            <person name="Kobayashi M."/>
            <person name="Lee B.I."/>
            <person name="Makabe K.W."/>
            <person name="Manohar C."/>
            <person name="Matassi G."/>
            <person name="Medina M."/>
            <person name="Mochizuki Y."/>
            <person name="Mount S."/>
            <person name="Morishita T."/>
            <person name="Miura S."/>
            <person name="Nakayama A."/>
            <person name="Nishizaka S."/>
            <person name="Nomoto H."/>
            <person name="Ohta F."/>
            <person name="Oishi K."/>
            <person name="Rigoutsos I."/>
            <person name="Sano M."/>
            <person name="Sasaki A."/>
            <person name="Sasakura Y."/>
            <person name="Shoguchi E."/>
            <person name="Shin-i T."/>
            <person name="Spagnuolo A."/>
            <person name="Stainier D."/>
            <person name="Suzuki M.M."/>
            <person name="Tassy O."/>
            <person name="Takatori N."/>
            <person name="Tokuoka M."/>
            <person name="Yagi K."/>
            <person name="Yoshizaki F."/>
            <person name="Wada S."/>
            <person name="Zhang C."/>
            <person name="Hyatt P.D."/>
            <person name="Larimer F."/>
            <person name="Detter C."/>
            <person name="Doggett N."/>
            <person name="Glavina T."/>
            <person name="Hawkins T."/>
            <person name="Richardson P."/>
            <person name="Lucas S."/>
            <person name="Kohara Y."/>
            <person name="Levine M."/>
            <person name="Satoh N."/>
            <person name="Rokhsar D.S."/>
        </authorList>
    </citation>
    <scope>NUCLEOTIDE SEQUENCE [LARGE SCALE GENOMIC DNA]</scope>
</reference>